<dbReference type="Gene3D" id="2.40.170.20">
    <property type="entry name" value="TonB-dependent receptor, beta-barrel domain"/>
    <property type="match status" value="1"/>
</dbReference>
<dbReference type="InterPro" id="IPR036942">
    <property type="entry name" value="Beta-barrel_TonB_sf"/>
</dbReference>
<dbReference type="Gene3D" id="2.60.40.1120">
    <property type="entry name" value="Carboxypeptidase-like, regulatory domain"/>
    <property type="match status" value="1"/>
</dbReference>
<dbReference type="Pfam" id="PF07715">
    <property type="entry name" value="Plug"/>
    <property type="match status" value="1"/>
</dbReference>
<dbReference type="STRING" id="28136.SAMN02745202_00714"/>
<dbReference type="RefSeq" id="WP_025070012.1">
    <property type="nucleotide sequence ID" value="NZ_FUXK01000006.1"/>
</dbReference>
<proteinExistence type="inferred from homology"/>
<dbReference type="SUPFAM" id="SSF49464">
    <property type="entry name" value="Carboxypeptidase regulatory domain-like"/>
    <property type="match status" value="1"/>
</dbReference>
<dbReference type="NCBIfam" id="TIGR04057">
    <property type="entry name" value="SusC_RagA_signa"/>
    <property type="match status" value="1"/>
</dbReference>
<dbReference type="GO" id="GO:0009279">
    <property type="term" value="C:cell outer membrane"/>
    <property type="evidence" value="ECO:0007669"/>
    <property type="project" value="UniProtKB-SubCell"/>
</dbReference>
<evidence type="ECO:0000256" key="7">
    <source>
        <dbReference type="PROSITE-ProRule" id="PRU01360"/>
    </source>
</evidence>
<dbReference type="Pfam" id="PF13715">
    <property type="entry name" value="CarbopepD_reg_2"/>
    <property type="match status" value="1"/>
</dbReference>
<sequence>MKEKAKNEYRCAVSRFVWLVVLMLALPALRGQAQTTVKGFVHDAAGEPLAGVTVIMNNNPKNATVTNLEGYYVLNGGSQKASTLTFTYVGMKPLQVKCNGRTSIDVTLQDDHTNLADVVVIGYGTARKQSLTGAVTAMKGDELLKGPSTNVSSLLGGKMPGVTSVQTSGEPGNDQAALRIRGSRMEALYIVDGIPRSINDVDPNDIESISVLKDGAAAAVYGLNAAGGVIIVTTRKGTAGKPRVAYDGQFGVSLNANFPEFMNGPEYAHYYNMAQMMDQLANGTIRRREDYVPTFKQGDIEKMLNDDPNDGWDNVNYIDKVFGTGQLIKHNVAVSGGSSNSNYYVGGGFMNQKGNIANFDYRRYNLRSNLNFKPSKDWNIAIGTVATITRKSQPRFNSGGSDALGMEEETGWLSIGHQAIMMRPYLPEKWKGLYTGTIPNNASVVYSPLAAIYESGYQKTRGTDLNTNVSFSYDAPWLQGLTLKATGSYDYLSSRNKQLRSAYQTYTRDLAAATFRLNQDPESINKNKVGEGSYTTEQLIGQLSAGYIHQFDRHHVDALLLVEARDFKSSNFAAYADNVPFGRLPELSYGTPLTAGSQSGNSRHTRTAGYVFRLKYDYDNIYLAEFSGRYDGSYNFNGNRSNKRWGFFPSFSAAWRLSGESFMQKTQSWLSDLKLRASVGLLGNDAVSPYSFLSTYTFGGNRIFNGNVHSSLYTSNVANPELTWSKTRTTNLGFDATLWGGMLSMEADWFYNLNYDILAEMSGNKAPSMGGYYYTVANHDRYANYGVEWTLSHQNKVNLLGKPFRYNASLNMTYAKNKWLRYLDEPNAQEWRKHVGTSVDAAYVWVAEGLFRSEEEIDRSAWYGSRPNLGDIKYKDLNGDGKIDEQDRARIGRSNRPQIMMGFNLGGTWNGFDFNAQFTGGFKFDVSMLGTYYNGYDDNTIWSQTFKEGANSPLWLVKDAYSIDNPNGTYPRLTLSTTSHGGDNGLASTFWMRKGNYVRLKTAQIGYSLPKAIMQKIGVERIRFYVEGSNLFTLDRLPKGIDPESPAVNNGYYPQQRTFLGGINITF</sequence>
<organism evidence="9 10">
    <name type="scientific">Segatella oulorum</name>
    <dbReference type="NCBI Taxonomy" id="28136"/>
    <lineage>
        <taxon>Bacteria</taxon>
        <taxon>Pseudomonadati</taxon>
        <taxon>Bacteroidota</taxon>
        <taxon>Bacteroidia</taxon>
        <taxon>Bacteroidales</taxon>
        <taxon>Prevotellaceae</taxon>
        <taxon>Segatella</taxon>
    </lineage>
</organism>
<evidence type="ECO:0000256" key="5">
    <source>
        <dbReference type="ARBA" id="ARBA00023136"/>
    </source>
</evidence>
<keyword evidence="3 7" id="KW-1134">Transmembrane beta strand</keyword>
<evidence type="ECO:0000256" key="6">
    <source>
        <dbReference type="ARBA" id="ARBA00023237"/>
    </source>
</evidence>
<reference evidence="9 10" key="1">
    <citation type="submission" date="2017-02" db="EMBL/GenBank/DDBJ databases">
        <authorList>
            <person name="Peterson S.W."/>
        </authorList>
    </citation>
    <scope>NUCLEOTIDE SEQUENCE [LARGE SCALE GENOMIC DNA]</scope>
    <source>
        <strain evidence="9 10">ATCC 43324</strain>
    </source>
</reference>
<evidence type="ECO:0000256" key="3">
    <source>
        <dbReference type="ARBA" id="ARBA00022452"/>
    </source>
</evidence>
<accession>A0A1T4ME47</accession>
<evidence type="ECO:0000256" key="1">
    <source>
        <dbReference type="ARBA" id="ARBA00004571"/>
    </source>
</evidence>
<gene>
    <name evidence="9" type="ORF">SAMN02745202_00714</name>
</gene>
<evidence type="ECO:0000313" key="9">
    <source>
        <dbReference type="EMBL" id="SJZ65151.1"/>
    </source>
</evidence>
<dbReference type="InterPro" id="IPR023996">
    <property type="entry name" value="TonB-dep_OMP_SusC/RagA"/>
</dbReference>
<dbReference type="AlphaFoldDB" id="A0A1T4ME47"/>
<dbReference type="Proteomes" id="UP000190065">
    <property type="component" value="Unassembled WGS sequence"/>
</dbReference>
<dbReference type="eggNOG" id="COG1629">
    <property type="taxonomic scope" value="Bacteria"/>
</dbReference>
<dbReference type="Gene3D" id="2.170.130.10">
    <property type="entry name" value="TonB-dependent receptor, plug domain"/>
    <property type="match status" value="1"/>
</dbReference>
<dbReference type="PROSITE" id="PS52016">
    <property type="entry name" value="TONB_DEPENDENT_REC_3"/>
    <property type="match status" value="1"/>
</dbReference>
<name>A0A1T4ME47_9BACT</name>
<dbReference type="InterPro" id="IPR039426">
    <property type="entry name" value="TonB-dep_rcpt-like"/>
</dbReference>
<dbReference type="InterPro" id="IPR008969">
    <property type="entry name" value="CarboxyPept-like_regulatory"/>
</dbReference>
<feature type="domain" description="TonB-dependent receptor plug" evidence="8">
    <location>
        <begin position="128"/>
        <end position="229"/>
    </location>
</feature>
<dbReference type="SUPFAM" id="SSF56935">
    <property type="entry name" value="Porins"/>
    <property type="match status" value="1"/>
</dbReference>
<dbReference type="NCBIfam" id="TIGR04056">
    <property type="entry name" value="OMP_RagA_SusC"/>
    <property type="match status" value="1"/>
</dbReference>
<keyword evidence="2 7" id="KW-0813">Transport</keyword>
<evidence type="ECO:0000256" key="2">
    <source>
        <dbReference type="ARBA" id="ARBA00022448"/>
    </source>
</evidence>
<keyword evidence="5 7" id="KW-0472">Membrane</keyword>
<dbReference type="InterPro" id="IPR012910">
    <property type="entry name" value="Plug_dom"/>
</dbReference>
<evidence type="ECO:0000313" key="10">
    <source>
        <dbReference type="Proteomes" id="UP000190065"/>
    </source>
</evidence>
<evidence type="ECO:0000256" key="4">
    <source>
        <dbReference type="ARBA" id="ARBA00022692"/>
    </source>
</evidence>
<dbReference type="EMBL" id="FUXK01000006">
    <property type="protein sequence ID" value="SJZ65151.1"/>
    <property type="molecule type" value="Genomic_DNA"/>
</dbReference>
<evidence type="ECO:0000259" key="8">
    <source>
        <dbReference type="Pfam" id="PF07715"/>
    </source>
</evidence>
<keyword evidence="4 7" id="KW-0812">Transmembrane</keyword>
<dbReference type="FunFam" id="2.170.130.10:FF:000003">
    <property type="entry name" value="SusC/RagA family TonB-linked outer membrane protein"/>
    <property type="match status" value="1"/>
</dbReference>
<protein>
    <submittedName>
        <fullName evidence="9">TonB-linked outer membrane protein, SusC/RagA family</fullName>
    </submittedName>
</protein>
<comment type="subcellular location">
    <subcellularLocation>
        <location evidence="1 7">Cell outer membrane</location>
        <topology evidence="1 7">Multi-pass membrane protein</topology>
    </subcellularLocation>
</comment>
<keyword evidence="6 7" id="KW-0998">Cell outer membrane</keyword>
<dbReference type="InterPro" id="IPR023997">
    <property type="entry name" value="TonB-dep_OMP_SusC/RagA_CS"/>
</dbReference>
<dbReference type="InterPro" id="IPR037066">
    <property type="entry name" value="Plug_dom_sf"/>
</dbReference>
<comment type="similarity">
    <text evidence="7">Belongs to the TonB-dependent receptor family.</text>
</comment>